<organism evidence="2 3">
    <name type="scientific">Araneus ventricosus</name>
    <name type="common">Orbweaver spider</name>
    <name type="synonym">Epeira ventricosa</name>
    <dbReference type="NCBI Taxonomy" id="182803"/>
    <lineage>
        <taxon>Eukaryota</taxon>
        <taxon>Metazoa</taxon>
        <taxon>Ecdysozoa</taxon>
        <taxon>Arthropoda</taxon>
        <taxon>Chelicerata</taxon>
        <taxon>Arachnida</taxon>
        <taxon>Araneae</taxon>
        <taxon>Araneomorphae</taxon>
        <taxon>Entelegynae</taxon>
        <taxon>Araneoidea</taxon>
        <taxon>Araneidae</taxon>
        <taxon>Araneus</taxon>
    </lineage>
</organism>
<keyword evidence="3" id="KW-1185">Reference proteome</keyword>
<dbReference type="InterPro" id="IPR005312">
    <property type="entry name" value="DUF1759"/>
</dbReference>
<reference evidence="2 3" key="1">
    <citation type="journal article" date="2019" name="Sci. Rep.">
        <title>Orb-weaving spider Araneus ventricosus genome elucidates the spidroin gene catalogue.</title>
        <authorList>
            <person name="Kono N."/>
            <person name="Nakamura H."/>
            <person name="Ohtoshi R."/>
            <person name="Moran D.A.P."/>
            <person name="Shinohara A."/>
            <person name="Yoshida Y."/>
            <person name="Fujiwara M."/>
            <person name="Mori M."/>
            <person name="Tomita M."/>
            <person name="Arakawa K."/>
        </authorList>
    </citation>
    <scope>NUCLEOTIDE SEQUENCE [LARGE SCALE GENOMIC DNA]</scope>
</reference>
<dbReference type="Proteomes" id="UP000499080">
    <property type="component" value="Unassembled WGS sequence"/>
</dbReference>
<protein>
    <recommendedName>
        <fullName evidence="1">Retroviral polymerase SH3-like domain-containing protein</fullName>
    </recommendedName>
</protein>
<gene>
    <name evidence="2" type="ORF">AVEN_96559_1</name>
</gene>
<proteinExistence type="predicted"/>
<accession>A0A4Y2H9E7</accession>
<sequence>MYFEQGLSPRRKDVNTTLFETYSDIQVSHAKLFGCLSYVGVPTEIRKKPDIGSNLGIIMGFALHTKGYRIWLRDENKLIETITVRFVENTKGIGASQNSNRYSKINFIISFYSDEDDLDTVIDSLFGRLIPETSSESLLTSREEPSASRVSSLIPCSEIKLIRKIGREVTGVDIYYGIEGKETRLKSFNEIERHYKEHKIHFDKNLLDFSGGNSKSKKLPDSAEGQQEANVVEVKITTCYQHAIRPRDASEWCDTMDMELKKKEDRASVISHVSNLPNTLLHYPKIKLPSFDGNVKKWLGFWGHFQRIDNYPNMVNYDKFAHLSQARLNGYNKSLKQLQAPYGSHELLIQVYVRDLLSMELLKQKSFQTSLRKFYDQLETKLRALDTLGITSDKYAAILYPLDHPSLPDKFELSLKRFNAINNHLRAEGLHEKYGDIFKERLKDKIIEEVPDNELQLRTQYLPHRPVVNL</sequence>
<dbReference type="OrthoDB" id="413361at2759"/>
<dbReference type="AlphaFoldDB" id="A0A4Y2H9E7"/>
<dbReference type="EMBL" id="BGPR01001767">
    <property type="protein sequence ID" value="GBM61448.1"/>
    <property type="molecule type" value="Genomic_DNA"/>
</dbReference>
<comment type="caution">
    <text evidence="2">The sequence shown here is derived from an EMBL/GenBank/DDBJ whole genome shotgun (WGS) entry which is preliminary data.</text>
</comment>
<dbReference type="InterPro" id="IPR057670">
    <property type="entry name" value="SH3_retrovirus"/>
</dbReference>
<name>A0A4Y2H9E7_ARAVE</name>
<evidence type="ECO:0000259" key="1">
    <source>
        <dbReference type="Pfam" id="PF25597"/>
    </source>
</evidence>
<feature type="domain" description="Retroviral polymerase SH3-like" evidence="1">
    <location>
        <begin position="35"/>
        <end position="91"/>
    </location>
</feature>
<evidence type="ECO:0000313" key="2">
    <source>
        <dbReference type="EMBL" id="GBM61448.1"/>
    </source>
</evidence>
<dbReference type="Pfam" id="PF25597">
    <property type="entry name" value="SH3_retrovirus"/>
    <property type="match status" value="1"/>
</dbReference>
<dbReference type="Pfam" id="PF03564">
    <property type="entry name" value="DUF1759"/>
    <property type="match status" value="1"/>
</dbReference>
<evidence type="ECO:0000313" key="3">
    <source>
        <dbReference type="Proteomes" id="UP000499080"/>
    </source>
</evidence>